<accession>A0A6A1VF98</accession>
<sequence>MASEADEEEVEEASLGRTSSKCGASSGSEDIPRVFSPISKVCTEIPIPTVKEICGSDLPEIGVSLKMQSNVIPSSGALSIISPSVAVPLLEQPSVLGTDIVDGLGTSAHAPVREPNTLAANVIGSPVVFPALSIKAVLAFPDDLAVLARKCIGTAMAVLDVAYIREGSRFQVCKEGLVKEIYEKLVETLGTRGIHLSPVEDETL</sequence>
<evidence type="ECO:0000256" key="1">
    <source>
        <dbReference type="SAM" id="MobiDB-lite"/>
    </source>
</evidence>
<feature type="compositionally biased region" description="Acidic residues" evidence="1">
    <location>
        <begin position="1"/>
        <end position="12"/>
    </location>
</feature>
<organism evidence="2 3">
    <name type="scientific">Morella rubra</name>
    <name type="common">Chinese bayberry</name>
    <dbReference type="NCBI Taxonomy" id="262757"/>
    <lineage>
        <taxon>Eukaryota</taxon>
        <taxon>Viridiplantae</taxon>
        <taxon>Streptophyta</taxon>
        <taxon>Embryophyta</taxon>
        <taxon>Tracheophyta</taxon>
        <taxon>Spermatophyta</taxon>
        <taxon>Magnoliopsida</taxon>
        <taxon>eudicotyledons</taxon>
        <taxon>Gunneridae</taxon>
        <taxon>Pentapetalae</taxon>
        <taxon>rosids</taxon>
        <taxon>fabids</taxon>
        <taxon>Fagales</taxon>
        <taxon>Myricaceae</taxon>
        <taxon>Morella</taxon>
    </lineage>
</organism>
<dbReference type="Proteomes" id="UP000516437">
    <property type="component" value="Chromosome 6"/>
</dbReference>
<evidence type="ECO:0000313" key="3">
    <source>
        <dbReference type="Proteomes" id="UP000516437"/>
    </source>
</evidence>
<keyword evidence="3" id="KW-1185">Reference proteome</keyword>
<proteinExistence type="predicted"/>
<reference evidence="2 3" key="1">
    <citation type="journal article" date="2019" name="Plant Biotechnol. J.">
        <title>The red bayberry genome and genetic basis of sex determination.</title>
        <authorList>
            <person name="Jia H.M."/>
            <person name="Jia H.J."/>
            <person name="Cai Q.L."/>
            <person name="Wang Y."/>
            <person name="Zhao H.B."/>
            <person name="Yang W.F."/>
            <person name="Wang G.Y."/>
            <person name="Li Y.H."/>
            <person name="Zhan D.L."/>
            <person name="Shen Y.T."/>
            <person name="Niu Q.F."/>
            <person name="Chang L."/>
            <person name="Qiu J."/>
            <person name="Zhao L."/>
            <person name="Xie H.B."/>
            <person name="Fu W.Y."/>
            <person name="Jin J."/>
            <person name="Li X.W."/>
            <person name="Jiao Y."/>
            <person name="Zhou C.C."/>
            <person name="Tu T."/>
            <person name="Chai C.Y."/>
            <person name="Gao J.L."/>
            <person name="Fan L.J."/>
            <person name="van de Weg E."/>
            <person name="Wang J.Y."/>
            <person name="Gao Z.S."/>
        </authorList>
    </citation>
    <scope>NUCLEOTIDE SEQUENCE [LARGE SCALE GENOMIC DNA]</scope>
    <source>
        <tissue evidence="2">Leaves</tissue>
    </source>
</reference>
<name>A0A6A1VF98_9ROSI</name>
<comment type="caution">
    <text evidence="2">The sequence shown here is derived from an EMBL/GenBank/DDBJ whole genome shotgun (WGS) entry which is preliminary data.</text>
</comment>
<feature type="region of interest" description="Disordered" evidence="1">
    <location>
        <begin position="1"/>
        <end position="29"/>
    </location>
</feature>
<feature type="compositionally biased region" description="Polar residues" evidence="1">
    <location>
        <begin position="16"/>
        <end position="28"/>
    </location>
</feature>
<protein>
    <submittedName>
        <fullName evidence="2">Uncharacterized protein</fullName>
    </submittedName>
</protein>
<dbReference type="AlphaFoldDB" id="A0A6A1VF98"/>
<evidence type="ECO:0000313" key="2">
    <source>
        <dbReference type="EMBL" id="KAB1209770.1"/>
    </source>
</evidence>
<dbReference type="EMBL" id="RXIC02000024">
    <property type="protein sequence ID" value="KAB1209770.1"/>
    <property type="molecule type" value="Genomic_DNA"/>
</dbReference>
<gene>
    <name evidence="2" type="ORF">CJ030_MR6G005335</name>
</gene>